<protein>
    <submittedName>
        <fullName evidence="1">Uncharacterized protein</fullName>
    </submittedName>
</protein>
<gene>
    <name evidence="1" type="ORF">Tci_060618</name>
</gene>
<organism evidence="1">
    <name type="scientific">Tanacetum cinerariifolium</name>
    <name type="common">Dalmatian daisy</name>
    <name type="synonym">Chrysanthemum cinerariifolium</name>
    <dbReference type="NCBI Taxonomy" id="118510"/>
    <lineage>
        <taxon>Eukaryota</taxon>
        <taxon>Viridiplantae</taxon>
        <taxon>Streptophyta</taxon>
        <taxon>Embryophyta</taxon>
        <taxon>Tracheophyta</taxon>
        <taxon>Spermatophyta</taxon>
        <taxon>Magnoliopsida</taxon>
        <taxon>eudicotyledons</taxon>
        <taxon>Gunneridae</taxon>
        <taxon>Pentapetalae</taxon>
        <taxon>asterids</taxon>
        <taxon>campanulids</taxon>
        <taxon>Asterales</taxon>
        <taxon>Asteraceae</taxon>
        <taxon>Asteroideae</taxon>
        <taxon>Anthemideae</taxon>
        <taxon>Anthemidinae</taxon>
        <taxon>Tanacetum</taxon>
    </lineage>
</organism>
<name>A0A6L2NRC3_TANCI</name>
<accession>A0A6L2NRC3</accession>
<comment type="caution">
    <text evidence="1">The sequence shown here is derived from an EMBL/GenBank/DDBJ whole genome shotgun (WGS) entry which is preliminary data.</text>
</comment>
<proteinExistence type="predicted"/>
<dbReference type="EMBL" id="BKCJ010009793">
    <property type="protein sequence ID" value="GEU88640.1"/>
    <property type="molecule type" value="Genomic_DNA"/>
</dbReference>
<sequence>EAHYYNSRWQRYGRRRWDIDTFNITKKRFSQCLKRYVRLKVAKLKNDRYMLNQRRPCSCELIRLTAMLLYAFLLQG</sequence>
<evidence type="ECO:0000313" key="1">
    <source>
        <dbReference type="EMBL" id="GEU88640.1"/>
    </source>
</evidence>
<feature type="non-terminal residue" evidence="1">
    <location>
        <position position="1"/>
    </location>
</feature>
<dbReference type="AlphaFoldDB" id="A0A6L2NRC3"/>
<reference evidence="1" key="1">
    <citation type="journal article" date="2019" name="Sci. Rep.">
        <title>Draft genome of Tanacetum cinerariifolium, the natural source of mosquito coil.</title>
        <authorList>
            <person name="Yamashiro T."/>
            <person name="Shiraishi A."/>
            <person name="Satake H."/>
            <person name="Nakayama K."/>
        </authorList>
    </citation>
    <scope>NUCLEOTIDE SEQUENCE</scope>
</reference>